<dbReference type="InterPro" id="IPR045865">
    <property type="entry name" value="ACT-like_dom_sf"/>
</dbReference>
<protein>
    <submittedName>
        <fullName evidence="2">ACT domain-containing protein</fullName>
    </submittedName>
</protein>
<dbReference type="InterPro" id="IPR002912">
    <property type="entry name" value="ACT_dom"/>
</dbReference>
<proteinExistence type="predicted"/>
<name>A0ABV1F7T9_9FIRM</name>
<dbReference type="RefSeq" id="WP_367285956.1">
    <property type="nucleotide sequence ID" value="NZ_JBBMEZ010000006.1"/>
</dbReference>
<gene>
    <name evidence="2" type="ORF">WMO39_03500</name>
</gene>
<dbReference type="EMBL" id="JBBMEZ010000006">
    <property type="protein sequence ID" value="MEQ2469402.1"/>
    <property type="molecule type" value="Genomic_DNA"/>
</dbReference>
<feature type="domain" description="ACT" evidence="1">
    <location>
        <begin position="17"/>
        <end position="89"/>
    </location>
</feature>
<dbReference type="Proteomes" id="UP001490816">
    <property type="component" value="Unassembled WGS sequence"/>
</dbReference>
<evidence type="ECO:0000313" key="2">
    <source>
        <dbReference type="EMBL" id="MEQ2469402.1"/>
    </source>
</evidence>
<sequence length="89" mass="9647">MGKLLLEDEVGEAFRSTLQITATDRTGLLADVTIKLSDMHIFIHSLNSREAGNGTAVVTATIDVMGRNHLRGVISKLSDINGTIEVKRL</sequence>
<dbReference type="SUPFAM" id="SSF55021">
    <property type="entry name" value="ACT-like"/>
    <property type="match status" value="1"/>
</dbReference>
<keyword evidence="3" id="KW-1185">Reference proteome</keyword>
<dbReference type="PROSITE" id="PS51671">
    <property type="entry name" value="ACT"/>
    <property type="match status" value="1"/>
</dbReference>
<dbReference type="CDD" id="cd04876">
    <property type="entry name" value="ACT_RelA-SpoT"/>
    <property type="match status" value="1"/>
</dbReference>
<dbReference type="Gene3D" id="3.30.70.260">
    <property type="match status" value="1"/>
</dbReference>
<dbReference type="Pfam" id="PF13291">
    <property type="entry name" value="ACT_4"/>
    <property type="match status" value="1"/>
</dbReference>
<evidence type="ECO:0000259" key="1">
    <source>
        <dbReference type="PROSITE" id="PS51671"/>
    </source>
</evidence>
<accession>A0ABV1F7T9</accession>
<comment type="caution">
    <text evidence="2">The sequence shown here is derived from an EMBL/GenBank/DDBJ whole genome shotgun (WGS) entry which is preliminary data.</text>
</comment>
<evidence type="ECO:0000313" key="3">
    <source>
        <dbReference type="Proteomes" id="UP001490816"/>
    </source>
</evidence>
<reference evidence="2 3" key="1">
    <citation type="submission" date="2024-03" db="EMBL/GenBank/DDBJ databases">
        <title>Human intestinal bacterial collection.</title>
        <authorList>
            <person name="Pauvert C."/>
            <person name="Hitch T.C.A."/>
            <person name="Clavel T."/>
        </authorList>
    </citation>
    <scope>NUCLEOTIDE SEQUENCE [LARGE SCALE GENOMIC DNA]</scope>
    <source>
        <strain evidence="2 3">CLA-JM-H38</strain>
    </source>
</reference>
<organism evidence="2 3">
    <name type="scientific">Ruminococcoides intestinale</name>
    <dbReference type="NCBI Taxonomy" id="3133162"/>
    <lineage>
        <taxon>Bacteria</taxon>
        <taxon>Bacillati</taxon>
        <taxon>Bacillota</taxon>
        <taxon>Clostridia</taxon>
        <taxon>Eubacteriales</taxon>
        <taxon>Oscillospiraceae</taxon>
        <taxon>Ruminococcoides</taxon>
    </lineage>
</organism>